<evidence type="ECO:0000256" key="1">
    <source>
        <dbReference type="ARBA" id="ARBA00022723"/>
    </source>
</evidence>
<feature type="domain" description="Enoyl reductase (ER)" evidence="5">
    <location>
        <begin position="10"/>
        <end position="340"/>
    </location>
</feature>
<dbReference type="PANTHER" id="PTHR43401:SF2">
    <property type="entry name" value="L-THREONINE 3-DEHYDROGENASE"/>
    <property type="match status" value="1"/>
</dbReference>
<comment type="similarity">
    <text evidence="4">Belongs to the zinc-containing alcohol dehydrogenase family.</text>
</comment>
<dbReference type="InterPro" id="IPR002328">
    <property type="entry name" value="ADH_Zn_CS"/>
</dbReference>
<comment type="cofactor">
    <cofactor evidence="4">
        <name>Zn(2+)</name>
        <dbReference type="ChEBI" id="CHEBI:29105"/>
    </cofactor>
</comment>
<organism evidence="6 7">
    <name type="scientific">Bacillus chungangensis</name>
    <dbReference type="NCBI Taxonomy" id="587633"/>
    <lineage>
        <taxon>Bacteria</taxon>
        <taxon>Bacillati</taxon>
        <taxon>Bacillota</taxon>
        <taxon>Bacilli</taxon>
        <taxon>Bacillales</taxon>
        <taxon>Bacillaceae</taxon>
        <taxon>Bacillus</taxon>
    </lineage>
</organism>
<dbReference type="PROSITE" id="PS00059">
    <property type="entry name" value="ADH_ZINC"/>
    <property type="match status" value="1"/>
</dbReference>
<dbReference type="RefSeq" id="WP_307229918.1">
    <property type="nucleotide sequence ID" value="NZ_JAUSTT010000014.1"/>
</dbReference>
<dbReference type="SUPFAM" id="SSF51735">
    <property type="entry name" value="NAD(P)-binding Rossmann-fold domains"/>
    <property type="match status" value="1"/>
</dbReference>
<keyword evidence="2 4" id="KW-0862">Zinc</keyword>
<dbReference type="Gene3D" id="3.90.180.10">
    <property type="entry name" value="Medium-chain alcohol dehydrogenases, catalytic domain"/>
    <property type="match status" value="1"/>
</dbReference>
<dbReference type="InterPro" id="IPR013154">
    <property type="entry name" value="ADH-like_N"/>
</dbReference>
<evidence type="ECO:0000259" key="5">
    <source>
        <dbReference type="SMART" id="SM00829"/>
    </source>
</evidence>
<dbReference type="SMART" id="SM00829">
    <property type="entry name" value="PKS_ER"/>
    <property type="match status" value="1"/>
</dbReference>
<dbReference type="InterPro" id="IPR050129">
    <property type="entry name" value="Zn_alcohol_dh"/>
</dbReference>
<keyword evidence="3 6" id="KW-0560">Oxidoreductase</keyword>
<dbReference type="PANTHER" id="PTHR43401">
    <property type="entry name" value="L-THREONINE 3-DEHYDROGENASE"/>
    <property type="match status" value="1"/>
</dbReference>
<dbReference type="SUPFAM" id="SSF50129">
    <property type="entry name" value="GroES-like"/>
    <property type="match status" value="1"/>
</dbReference>
<accession>A0ABT9WTJ2</accession>
<dbReference type="EC" id="1.1.1.14" evidence="6"/>
<protein>
    <submittedName>
        <fullName evidence="6">L-iditol 2-dehydrogenase</fullName>
        <ecNumber evidence="6">1.1.1.14</ecNumber>
    </submittedName>
</protein>
<evidence type="ECO:0000256" key="4">
    <source>
        <dbReference type="RuleBase" id="RU361277"/>
    </source>
</evidence>
<comment type="caution">
    <text evidence="6">The sequence shown here is derived from an EMBL/GenBank/DDBJ whole genome shotgun (WGS) entry which is preliminary data.</text>
</comment>
<sequence length="342" mass="37318">MYAVKLYEPGVLKYEEVPVPRIDDDEVLISVKMIGICGSDIPRALYKGAYYKGITLGHEFSGQIVECGAKVQGFEEGNRVTIAPLIPCYDCEYCKEGLFSLCESYNYYGSRTDGAMANFIKVKAGNLLKLPDEVSYEAGAMVDPAANAVHGLWRGNVSEGDTVVVAGLGAIGLFAVQIAKEMGAKHVIAIDIFDEKLAVAKEVGADLTINSKTEDPIAILANQSINCVLDTSGSPIAQNQAVAISGKRGKVVFLGISNEELILSKEAVDRLLRYEISVTGSWNSFSNPFPGKEWAYSIELMAQGKIEVEPLISHRFPIEETPEVFQKIKKKQLVFNKILIQP</sequence>
<dbReference type="EMBL" id="JAUSTT010000014">
    <property type="protein sequence ID" value="MDQ0176620.1"/>
    <property type="molecule type" value="Genomic_DNA"/>
</dbReference>
<evidence type="ECO:0000256" key="3">
    <source>
        <dbReference type="ARBA" id="ARBA00023002"/>
    </source>
</evidence>
<dbReference type="InterPro" id="IPR036291">
    <property type="entry name" value="NAD(P)-bd_dom_sf"/>
</dbReference>
<proteinExistence type="inferred from homology"/>
<evidence type="ECO:0000313" key="6">
    <source>
        <dbReference type="EMBL" id="MDQ0176620.1"/>
    </source>
</evidence>
<dbReference type="CDD" id="cd08236">
    <property type="entry name" value="sugar_DH"/>
    <property type="match status" value="1"/>
</dbReference>
<evidence type="ECO:0000256" key="2">
    <source>
        <dbReference type="ARBA" id="ARBA00022833"/>
    </source>
</evidence>
<dbReference type="InterPro" id="IPR011032">
    <property type="entry name" value="GroES-like_sf"/>
</dbReference>
<dbReference type="InterPro" id="IPR013149">
    <property type="entry name" value="ADH-like_C"/>
</dbReference>
<dbReference type="Gene3D" id="3.40.50.720">
    <property type="entry name" value="NAD(P)-binding Rossmann-like Domain"/>
    <property type="match status" value="1"/>
</dbReference>
<evidence type="ECO:0000313" key="7">
    <source>
        <dbReference type="Proteomes" id="UP001223586"/>
    </source>
</evidence>
<gene>
    <name evidence="6" type="ORF">J2S08_002478</name>
</gene>
<reference evidence="6 7" key="1">
    <citation type="submission" date="2023-07" db="EMBL/GenBank/DDBJ databases">
        <title>Genomic Encyclopedia of Type Strains, Phase IV (KMG-IV): sequencing the most valuable type-strain genomes for metagenomic binning, comparative biology and taxonomic classification.</title>
        <authorList>
            <person name="Goeker M."/>
        </authorList>
    </citation>
    <scope>NUCLEOTIDE SEQUENCE [LARGE SCALE GENOMIC DNA]</scope>
    <source>
        <strain evidence="6 7">DSM 23837</strain>
    </source>
</reference>
<dbReference type="InterPro" id="IPR020843">
    <property type="entry name" value="ER"/>
</dbReference>
<keyword evidence="7" id="KW-1185">Reference proteome</keyword>
<dbReference type="GO" id="GO:0003939">
    <property type="term" value="F:L-iditol 2-dehydrogenase (NAD+) activity"/>
    <property type="evidence" value="ECO:0007669"/>
    <property type="project" value="UniProtKB-EC"/>
</dbReference>
<dbReference type="Pfam" id="PF00107">
    <property type="entry name" value="ADH_zinc_N"/>
    <property type="match status" value="1"/>
</dbReference>
<dbReference type="Pfam" id="PF08240">
    <property type="entry name" value="ADH_N"/>
    <property type="match status" value="1"/>
</dbReference>
<dbReference type="Proteomes" id="UP001223586">
    <property type="component" value="Unassembled WGS sequence"/>
</dbReference>
<name>A0ABT9WTJ2_9BACI</name>
<keyword evidence="1 4" id="KW-0479">Metal-binding</keyword>